<comment type="similarity">
    <text evidence="1">Belongs to the sulfatase family.</text>
</comment>
<evidence type="ECO:0000256" key="3">
    <source>
        <dbReference type="ARBA" id="ARBA00022801"/>
    </source>
</evidence>
<dbReference type="PANTHER" id="PTHR43108">
    <property type="entry name" value="N-ACETYLGLUCOSAMINE-6-SULFATASE FAMILY MEMBER"/>
    <property type="match status" value="1"/>
</dbReference>
<keyword evidence="4" id="KW-0325">Glycoprotein</keyword>
<proteinExistence type="inferred from homology"/>
<evidence type="ECO:0000256" key="4">
    <source>
        <dbReference type="ARBA" id="ARBA00023180"/>
    </source>
</evidence>
<dbReference type="AlphaFoldDB" id="A0A6M4MHR5"/>
<keyword evidence="8" id="KW-1185">Reference proteome</keyword>
<gene>
    <name evidence="7" type="ORF">CA267_004425</name>
</gene>
<dbReference type="GO" id="GO:0016787">
    <property type="term" value="F:hydrolase activity"/>
    <property type="evidence" value="ECO:0007669"/>
    <property type="project" value="UniProtKB-KW"/>
</dbReference>
<evidence type="ECO:0000256" key="5">
    <source>
        <dbReference type="SAM" id="SignalP"/>
    </source>
</evidence>
<dbReference type="Gene3D" id="3.40.720.10">
    <property type="entry name" value="Alkaline Phosphatase, subunit A"/>
    <property type="match status" value="1"/>
</dbReference>
<dbReference type="InterPro" id="IPR024607">
    <property type="entry name" value="Sulfatase_CS"/>
</dbReference>
<keyword evidence="2 5" id="KW-0732">Signal</keyword>
<evidence type="ECO:0000256" key="1">
    <source>
        <dbReference type="ARBA" id="ARBA00008779"/>
    </source>
</evidence>
<dbReference type="Pfam" id="PF00884">
    <property type="entry name" value="Sulfatase"/>
    <property type="match status" value="1"/>
</dbReference>
<organism evidence="7 8">
    <name type="scientific">Alteromonas pelagimontana</name>
    <dbReference type="NCBI Taxonomy" id="1858656"/>
    <lineage>
        <taxon>Bacteria</taxon>
        <taxon>Pseudomonadati</taxon>
        <taxon>Pseudomonadota</taxon>
        <taxon>Gammaproteobacteria</taxon>
        <taxon>Alteromonadales</taxon>
        <taxon>Alteromonadaceae</taxon>
        <taxon>Alteromonas/Salinimonas group</taxon>
        <taxon>Alteromonas</taxon>
    </lineage>
</organism>
<sequence length="552" mass="63135">MLKPLGFLLITSLGFSALAAETKTDKPRNVIFVLMDDLRYDGMGFLQEELETPNIDQLAQTGVYFPNAVVTSSLCSPSRATILTGMTARNHHIVDNNNSSEEGLIFFPKYMQDVGYKTGFFGKWHMGEDSDGPREGFDKWVSFAGQGSYFPKDGIPPHLLEQGMVNQLNVDGKHVDQQGYITDELTDYAMNWLKNDVKKDQPFFLYLSHKAVHSDAKPAKRHQGQYADTEFKLPDSAVVTEEDAKNKPMWVHNQRNSWHGTDFFYASDRTMEEYLKDYYATLSAVDESLGKLVQYLKDEGLYENTMVVFYSDNGFLIGDHGLIDKRNAYEGSVRVPLVISAPGLLPQGQTNEALVRNLDMAPTFLELAGAKKPAQFEGKSFLPVASGKVKQANWDEPDFVYEYYWEWSFPMTPTTFAIRRDNLKYIQYHGVWDIEELYDLEKDPEERHNLIRDPKYAEKLLPLRKALYASLRPADGSKPAVPFNARLAEGMNLRKRDGLKAAPFPDWWLVEPNRKDIFMGLFPDTPLKIEKQRKGEMYFPFMEKSSKEESTR</sequence>
<feature type="domain" description="Sulfatase N-terminal" evidence="6">
    <location>
        <begin position="28"/>
        <end position="370"/>
    </location>
</feature>
<reference evidence="7 8" key="2">
    <citation type="submission" date="2020-04" db="EMBL/GenBank/DDBJ databases">
        <title>Complete genome sequence of Alteromonas pelagimontana 5.12T.</title>
        <authorList>
            <person name="Sinha R.K."/>
            <person name="Krishnan K.P."/>
            <person name="Kurian J.P."/>
        </authorList>
    </citation>
    <scope>NUCLEOTIDE SEQUENCE [LARGE SCALE GENOMIC DNA]</scope>
    <source>
        <strain evidence="7 8">5.12</strain>
    </source>
</reference>
<dbReference type="Proteomes" id="UP000219285">
    <property type="component" value="Chromosome"/>
</dbReference>
<feature type="chain" id="PRO_5028865703" evidence="5">
    <location>
        <begin position="20"/>
        <end position="552"/>
    </location>
</feature>
<reference evidence="8" key="1">
    <citation type="submission" date="2014-12" db="EMBL/GenBank/DDBJ databases">
        <title>Complete genome sequence of a multi-drug resistant Klebsiella pneumoniae.</title>
        <authorList>
            <person name="Hua X."/>
            <person name="Chen Q."/>
            <person name="Li X."/>
            <person name="Feng Y."/>
            <person name="Ruan Z."/>
            <person name="Yu Y."/>
        </authorList>
    </citation>
    <scope>NUCLEOTIDE SEQUENCE [LARGE SCALE GENOMIC DNA]</scope>
    <source>
        <strain evidence="8">5.12</strain>
    </source>
</reference>
<dbReference type="InterPro" id="IPR017850">
    <property type="entry name" value="Alkaline_phosphatase_core_sf"/>
</dbReference>
<dbReference type="KEGG" id="apel:CA267_004425"/>
<dbReference type="PROSITE" id="PS00523">
    <property type="entry name" value="SULFATASE_1"/>
    <property type="match status" value="1"/>
</dbReference>
<evidence type="ECO:0000313" key="8">
    <source>
        <dbReference type="Proteomes" id="UP000219285"/>
    </source>
</evidence>
<keyword evidence="3" id="KW-0378">Hydrolase</keyword>
<dbReference type="OrthoDB" id="9803751at2"/>
<dbReference type="CDD" id="cd16031">
    <property type="entry name" value="G6S_like"/>
    <property type="match status" value="1"/>
</dbReference>
<accession>A0A6M4MHR5</accession>
<name>A0A6M4MHR5_9ALTE</name>
<protein>
    <submittedName>
        <fullName evidence="7">Sulfatase</fullName>
    </submittedName>
</protein>
<evidence type="ECO:0000313" key="7">
    <source>
        <dbReference type="EMBL" id="QJR82734.1"/>
    </source>
</evidence>
<dbReference type="SUPFAM" id="SSF53649">
    <property type="entry name" value="Alkaline phosphatase-like"/>
    <property type="match status" value="1"/>
</dbReference>
<evidence type="ECO:0000256" key="2">
    <source>
        <dbReference type="ARBA" id="ARBA00022729"/>
    </source>
</evidence>
<feature type="signal peptide" evidence="5">
    <location>
        <begin position="1"/>
        <end position="19"/>
    </location>
</feature>
<dbReference type="PANTHER" id="PTHR43108:SF8">
    <property type="entry name" value="SD21168P"/>
    <property type="match status" value="1"/>
</dbReference>
<dbReference type="InterPro" id="IPR000917">
    <property type="entry name" value="Sulfatase_N"/>
</dbReference>
<evidence type="ECO:0000259" key="6">
    <source>
        <dbReference type="Pfam" id="PF00884"/>
    </source>
</evidence>
<dbReference type="EMBL" id="CP052766">
    <property type="protein sequence ID" value="QJR82734.1"/>
    <property type="molecule type" value="Genomic_DNA"/>
</dbReference>